<dbReference type="Proteomes" id="UP001055811">
    <property type="component" value="Linkage Group LG03"/>
</dbReference>
<reference evidence="2" key="1">
    <citation type="journal article" date="2022" name="Mol. Ecol. Resour.">
        <title>The genomes of chicory, endive, great burdock and yacon provide insights into Asteraceae palaeo-polyploidization history and plant inulin production.</title>
        <authorList>
            <person name="Fan W."/>
            <person name="Wang S."/>
            <person name="Wang H."/>
            <person name="Wang A."/>
            <person name="Jiang F."/>
            <person name="Liu H."/>
            <person name="Zhao H."/>
            <person name="Xu D."/>
            <person name="Zhang Y."/>
        </authorList>
    </citation>
    <scope>NUCLEOTIDE SEQUENCE [LARGE SCALE GENOMIC DNA]</scope>
    <source>
        <strain evidence="2">cv. Punajuju</strain>
    </source>
</reference>
<organism evidence="1 2">
    <name type="scientific">Cichorium intybus</name>
    <name type="common">Chicory</name>
    <dbReference type="NCBI Taxonomy" id="13427"/>
    <lineage>
        <taxon>Eukaryota</taxon>
        <taxon>Viridiplantae</taxon>
        <taxon>Streptophyta</taxon>
        <taxon>Embryophyta</taxon>
        <taxon>Tracheophyta</taxon>
        <taxon>Spermatophyta</taxon>
        <taxon>Magnoliopsida</taxon>
        <taxon>eudicotyledons</taxon>
        <taxon>Gunneridae</taxon>
        <taxon>Pentapetalae</taxon>
        <taxon>asterids</taxon>
        <taxon>campanulids</taxon>
        <taxon>Asterales</taxon>
        <taxon>Asteraceae</taxon>
        <taxon>Cichorioideae</taxon>
        <taxon>Cichorieae</taxon>
        <taxon>Cichoriinae</taxon>
        <taxon>Cichorium</taxon>
    </lineage>
</organism>
<evidence type="ECO:0000313" key="2">
    <source>
        <dbReference type="Proteomes" id="UP001055811"/>
    </source>
</evidence>
<keyword evidence="2" id="KW-1185">Reference proteome</keyword>
<sequence>MGDSTPRILAGSGGDGTCAETISIYDPAYPSFSRICFTFVSLIHASSLIALSFTHLIKLCIHGYCPDSLNLSSIIHALCDSNRFSEAHSRFLSSLASSSGSGSIIPDERTCNVIIARLLDWGKKPHVTLRVVHRIIAVKPHFVPSLTYFNRLIDQLCSCSCVHSAHILFFHMKSLGYHPNEVSYTTLINGYSRIGELGFAQKLLDEMSECGVRPNLLTYSVLISGALHNRDIKLYTSLLQKLWTTMADENHNQTVNHAAFSNLIYTLCQKGMFKSVFDMAETKDCLHGDETKFNYTPSENTYKILIECLCSQEPDLIKAKKGSA</sequence>
<name>A0ACB9FCQ5_CICIN</name>
<protein>
    <submittedName>
        <fullName evidence="1">Uncharacterized protein</fullName>
    </submittedName>
</protein>
<accession>A0ACB9FCQ5</accession>
<comment type="caution">
    <text evidence="1">The sequence shown here is derived from an EMBL/GenBank/DDBJ whole genome shotgun (WGS) entry which is preliminary data.</text>
</comment>
<evidence type="ECO:0000313" key="1">
    <source>
        <dbReference type="EMBL" id="KAI3768476.1"/>
    </source>
</evidence>
<dbReference type="EMBL" id="CM042011">
    <property type="protein sequence ID" value="KAI3768476.1"/>
    <property type="molecule type" value="Genomic_DNA"/>
</dbReference>
<proteinExistence type="predicted"/>
<reference evidence="1 2" key="2">
    <citation type="journal article" date="2022" name="Mol. Ecol. Resour.">
        <title>The genomes of chicory, endive, great burdock and yacon provide insights into Asteraceae paleo-polyploidization history and plant inulin production.</title>
        <authorList>
            <person name="Fan W."/>
            <person name="Wang S."/>
            <person name="Wang H."/>
            <person name="Wang A."/>
            <person name="Jiang F."/>
            <person name="Liu H."/>
            <person name="Zhao H."/>
            <person name="Xu D."/>
            <person name="Zhang Y."/>
        </authorList>
    </citation>
    <scope>NUCLEOTIDE SEQUENCE [LARGE SCALE GENOMIC DNA]</scope>
    <source>
        <strain evidence="2">cv. Punajuju</strain>
        <tissue evidence="1">Leaves</tissue>
    </source>
</reference>
<gene>
    <name evidence="1" type="ORF">L2E82_19188</name>
</gene>